<dbReference type="SMART" id="SM00487">
    <property type="entry name" value="DEXDc"/>
    <property type="match status" value="1"/>
</dbReference>
<dbReference type="InterPro" id="IPR014001">
    <property type="entry name" value="Helicase_ATP-bd"/>
</dbReference>
<comment type="catalytic activity">
    <reaction evidence="7">
        <text>ATP + H2O = ADP + phosphate + H(+)</text>
        <dbReference type="Rhea" id="RHEA:13065"/>
        <dbReference type="ChEBI" id="CHEBI:15377"/>
        <dbReference type="ChEBI" id="CHEBI:15378"/>
        <dbReference type="ChEBI" id="CHEBI:30616"/>
        <dbReference type="ChEBI" id="CHEBI:43474"/>
        <dbReference type="ChEBI" id="CHEBI:456216"/>
        <dbReference type="EC" id="3.6.4.13"/>
    </reaction>
</comment>
<feature type="domain" description="DEAD-box RNA helicase Q" evidence="11">
    <location>
        <begin position="18"/>
        <end position="46"/>
    </location>
</feature>
<dbReference type="SMART" id="SM00490">
    <property type="entry name" value="HELICc"/>
    <property type="match status" value="1"/>
</dbReference>
<evidence type="ECO:0000313" key="12">
    <source>
        <dbReference type="EMBL" id="CAB0032223.1"/>
    </source>
</evidence>
<feature type="domain" description="Helicase C-terminal" evidence="10">
    <location>
        <begin position="351"/>
        <end position="499"/>
    </location>
</feature>
<evidence type="ECO:0000256" key="4">
    <source>
        <dbReference type="ARBA" id="ARBA00022840"/>
    </source>
</evidence>
<keyword evidence="5 7" id="KW-0694">RNA-binding</keyword>
<protein>
    <recommendedName>
        <fullName evidence="7">ATP-dependent RNA helicase</fullName>
        <ecNumber evidence="7">3.6.4.13</ecNumber>
    </recommendedName>
</protein>
<dbReference type="OrthoDB" id="4310724at2759"/>
<dbReference type="PROSITE" id="PS51192">
    <property type="entry name" value="HELICASE_ATP_BIND_1"/>
    <property type="match status" value="1"/>
</dbReference>
<dbReference type="EC" id="3.6.4.13" evidence="7"/>
<evidence type="ECO:0000256" key="6">
    <source>
        <dbReference type="PROSITE-ProRule" id="PRU00552"/>
    </source>
</evidence>
<dbReference type="GO" id="GO:0005524">
    <property type="term" value="F:ATP binding"/>
    <property type="evidence" value="ECO:0007669"/>
    <property type="project" value="UniProtKB-UniRule"/>
</dbReference>
<dbReference type="SUPFAM" id="SSF52540">
    <property type="entry name" value="P-loop containing nucleoside triphosphate hydrolases"/>
    <property type="match status" value="2"/>
</dbReference>
<feature type="region of interest" description="Disordered" evidence="8">
    <location>
        <begin position="102"/>
        <end position="128"/>
    </location>
</feature>
<keyword evidence="2 7" id="KW-0378">Hydrolase</keyword>
<evidence type="ECO:0000256" key="3">
    <source>
        <dbReference type="ARBA" id="ARBA00022806"/>
    </source>
</evidence>
<evidence type="ECO:0000256" key="5">
    <source>
        <dbReference type="ARBA" id="ARBA00022884"/>
    </source>
</evidence>
<dbReference type="Proteomes" id="UP000479190">
    <property type="component" value="Unassembled WGS sequence"/>
</dbReference>
<evidence type="ECO:0000313" key="13">
    <source>
        <dbReference type="Proteomes" id="UP000479190"/>
    </source>
</evidence>
<dbReference type="InterPro" id="IPR001650">
    <property type="entry name" value="Helicase_C-like"/>
</dbReference>
<dbReference type="GO" id="GO:0016787">
    <property type="term" value="F:hydrolase activity"/>
    <property type="evidence" value="ECO:0007669"/>
    <property type="project" value="UniProtKB-KW"/>
</dbReference>
<dbReference type="PROSITE" id="PS51194">
    <property type="entry name" value="HELICASE_CTER"/>
    <property type="match status" value="1"/>
</dbReference>
<dbReference type="InterPro" id="IPR027417">
    <property type="entry name" value="P-loop_NTPase"/>
</dbReference>
<dbReference type="GO" id="GO:0003724">
    <property type="term" value="F:RNA helicase activity"/>
    <property type="evidence" value="ECO:0007669"/>
    <property type="project" value="UniProtKB-EC"/>
</dbReference>
<evidence type="ECO:0000256" key="2">
    <source>
        <dbReference type="ARBA" id="ARBA00022801"/>
    </source>
</evidence>
<feature type="domain" description="Helicase ATP-binding" evidence="9">
    <location>
        <begin position="50"/>
        <end position="300"/>
    </location>
</feature>
<name>A0A6H5I960_9HYME</name>
<dbReference type="AlphaFoldDB" id="A0A6H5I960"/>
<dbReference type="CDD" id="cd17946">
    <property type="entry name" value="DEADc_DDX24"/>
    <property type="match status" value="1"/>
</dbReference>
<dbReference type="CDD" id="cd18787">
    <property type="entry name" value="SF2_C_DEAD"/>
    <property type="match status" value="1"/>
</dbReference>
<proteinExistence type="inferred from homology"/>
<evidence type="ECO:0000259" key="11">
    <source>
        <dbReference type="PROSITE" id="PS51195"/>
    </source>
</evidence>
<comment type="domain">
    <text evidence="7">The Q motif is unique to and characteristic of the DEAD box family of RNA helicases and controls ATP binding and hydrolysis.</text>
</comment>
<feature type="compositionally biased region" description="Acidic residues" evidence="8">
    <location>
        <begin position="104"/>
        <end position="118"/>
    </location>
</feature>
<feature type="compositionally biased region" description="Acidic residues" evidence="8">
    <location>
        <begin position="538"/>
        <end position="549"/>
    </location>
</feature>
<dbReference type="Pfam" id="PF00270">
    <property type="entry name" value="DEAD"/>
    <property type="match status" value="1"/>
</dbReference>
<reference evidence="12 13" key="1">
    <citation type="submission" date="2020-02" db="EMBL/GenBank/DDBJ databases">
        <authorList>
            <person name="Ferguson B K."/>
        </authorList>
    </citation>
    <scope>NUCLEOTIDE SEQUENCE [LARGE SCALE GENOMIC DNA]</scope>
</reference>
<keyword evidence="13" id="KW-1185">Reference proteome</keyword>
<feature type="region of interest" description="Disordered" evidence="8">
    <location>
        <begin position="606"/>
        <end position="642"/>
    </location>
</feature>
<keyword evidence="3 7" id="KW-0347">Helicase</keyword>
<dbReference type="Pfam" id="PF00271">
    <property type="entry name" value="Helicase_C"/>
    <property type="match status" value="1"/>
</dbReference>
<dbReference type="GO" id="GO:0003723">
    <property type="term" value="F:RNA binding"/>
    <property type="evidence" value="ECO:0007669"/>
    <property type="project" value="UniProtKB-UniRule"/>
</dbReference>
<accession>A0A6H5I960</accession>
<dbReference type="PANTHER" id="PTHR24031">
    <property type="entry name" value="RNA HELICASE"/>
    <property type="match status" value="1"/>
</dbReference>
<dbReference type="InterPro" id="IPR014014">
    <property type="entry name" value="RNA_helicase_DEAD_Q_motif"/>
</dbReference>
<evidence type="ECO:0000259" key="10">
    <source>
        <dbReference type="PROSITE" id="PS51194"/>
    </source>
</evidence>
<sequence length="642" mass="72868">MVENMEVDQPSENAIGGEAWNALGVPEEIKRNLIEQGFLTPTKIQTLAIPPAIFGKRDILGAAETGSGKTLAFGIPILDGIMKLKAKHGKIITTASGSFKEVDMNETECDSESDEDEDNKSKPEESTISDNGIGLVKVIDNVEIDGFPEKASNKPLKPLYALILTPTRELAVQIRAHLIKAAAHTDIRIALVVGGMASVKQERILKQGPEIVIATPGRLWELIELGNPHLNQIESVKYLAIDETDRMLEAGHFEELHQILEKMNFKESKILQRQTFVFSATLSLVHDIPDYLKRKKQRNSRSRIKKLTPEQKLKKVIDILKLKNPKVIDVTTKTGTTNNLTECRIVCSIEQKDYYLYYFLQRHPGRTLFCNSIGCVKRLAQLFSILKCKPFPLHASMTQPQRLRNLERFQSTENSLLIATDVAARGLDIPNIEHVIHYQVPRTSESYVHRSGRTARAMNEGLTVLLMEPTEKHNYTKICKTLNRTEDLPTFPVVDRLLMCVKERVNVARDIDKLELTCRKENFDKSWRQKAAREMDILLDDDDDDEQDSEEAKGKADAKRSLQGKKARLEALLKKPLFPKNYSGKFLDHSLELSLEQNSRRAIDVMKDEIEKPNSKGKKRPLKLYRPDPKKPKLEETKTKKK</sequence>
<dbReference type="Gene3D" id="3.40.50.300">
    <property type="entry name" value="P-loop containing nucleotide triphosphate hydrolases"/>
    <property type="match status" value="2"/>
</dbReference>
<feature type="compositionally biased region" description="Basic and acidic residues" evidence="8">
    <location>
        <begin position="550"/>
        <end position="560"/>
    </location>
</feature>
<keyword evidence="1 7" id="KW-0547">Nucleotide-binding</keyword>
<evidence type="ECO:0000256" key="8">
    <source>
        <dbReference type="SAM" id="MobiDB-lite"/>
    </source>
</evidence>
<comment type="function">
    <text evidence="7">RNA helicase.</text>
</comment>
<dbReference type="EMBL" id="CADCXV010000671">
    <property type="protein sequence ID" value="CAB0032223.1"/>
    <property type="molecule type" value="Genomic_DNA"/>
</dbReference>
<feature type="compositionally biased region" description="Basic and acidic residues" evidence="8">
    <location>
        <begin position="625"/>
        <end position="642"/>
    </location>
</feature>
<organism evidence="12 13">
    <name type="scientific">Trichogramma brassicae</name>
    <dbReference type="NCBI Taxonomy" id="86971"/>
    <lineage>
        <taxon>Eukaryota</taxon>
        <taxon>Metazoa</taxon>
        <taxon>Ecdysozoa</taxon>
        <taxon>Arthropoda</taxon>
        <taxon>Hexapoda</taxon>
        <taxon>Insecta</taxon>
        <taxon>Pterygota</taxon>
        <taxon>Neoptera</taxon>
        <taxon>Endopterygota</taxon>
        <taxon>Hymenoptera</taxon>
        <taxon>Apocrita</taxon>
        <taxon>Proctotrupomorpha</taxon>
        <taxon>Chalcidoidea</taxon>
        <taxon>Trichogrammatidae</taxon>
        <taxon>Trichogramma</taxon>
    </lineage>
</organism>
<feature type="region of interest" description="Disordered" evidence="8">
    <location>
        <begin position="538"/>
        <end position="561"/>
    </location>
</feature>
<evidence type="ECO:0000256" key="7">
    <source>
        <dbReference type="RuleBase" id="RU365068"/>
    </source>
</evidence>
<evidence type="ECO:0000256" key="1">
    <source>
        <dbReference type="ARBA" id="ARBA00022741"/>
    </source>
</evidence>
<dbReference type="PROSITE" id="PS51195">
    <property type="entry name" value="Q_MOTIF"/>
    <property type="match status" value="1"/>
</dbReference>
<keyword evidence="4 7" id="KW-0067">ATP-binding</keyword>
<feature type="short sequence motif" description="Q motif" evidence="6">
    <location>
        <begin position="18"/>
        <end position="46"/>
    </location>
</feature>
<evidence type="ECO:0000259" key="9">
    <source>
        <dbReference type="PROSITE" id="PS51192"/>
    </source>
</evidence>
<dbReference type="InterPro" id="IPR011545">
    <property type="entry name" value="DEAD/DEAH_box_helicase_dom"/>
</dbReference>
<comment type="similarity">
    <text evidence="7">Belongs to the DEAD box helicase family.</text>
</comment>
<gene>
    <name evidence="12" type="ORF">TBRA_LOCUS4167</name>
</gene>